<protein>
    <recommendedName>
        <fullName evidence="3">Homing endonuclease LAGLIDADG domain-containing protein</fullName>
    </recommendedName>
</protein>
<gene>
    <name evidence="1" type="ORF">MCOR33_011283</name>
</gene>
<accession>A0ABQ8N349</accession>
<dbReference type="EMBL" id="JABSND010000463">
    <property type="protein sequence ID" value="KAI6290462.1"/>
    <property type="molecule type" value="Genomic_DNA"/>
</dbReference>
<organism evidence="1 2">
    <name type="scientific">Pyricularia grisea</name>
    <name type="common">Crabgrass-specific blast fungus</name>
    <name type="synonym">Magnaporthe grisea</name>
    <dbReference type="NCBI Taxonomy" id="148305"/>
    <lineage>
        <taxon>Eukaryota</taxon>
        <taxon>Fungi</taxon>
        <taxon>Dikarya</taxon>
        <taxon>Ascomycota</taxon>
        <taxon>Pezizomycotina</taxon>
        <taxon>Sordariomycetes</taxon>
        <taxon>Sordariomycetidae</taxon>
        <taxon>Magnaporthales</taxon>
        <taxon>Pyriculariaceae</taxon>
        <taxon>Pyricularia</taxon>
    </lineage>
</organism>
<proteinExistence type="predicted"/>
<evidence type="ECO:0000313" key="1">
    <source>
        <dbReference type="EMBL" id="KAI6290462.1"/>
    </source>
</evidence>
<dbReference type="Proteomes" id="UP001059893">
    <property type="component" value="Unassembled WGS sequence"/>
</dbReference>
<name>A0ABQ8N349_PYRGI</name>
<evidence type="ECO:0000313" key="2">
    <source>
        <dbReference type="Proteomes" id="UP001059893"/>
    </source>
</evidence>
<evidence type="ECO:0008006" key="3">
    <source>
        <dbReference type="Google" id="ProtNLM"/>
    </source>
</evidence>
<dbReference type="InterPro" id="IPR015421">
    <property type="entry name" value="PyrdxlP-dep_Trfase_major"/>
</dbReference>
<sequence length="148" mass="17525">MATVLEKGKYVITTSTTNGGGEDNKMAMFDFRWPIGGMFLWVEIKIKNHPFAVSVDLRRLMRDLWIKYIRPPYLVLTVTGDDFAETEAVKIGRGYKFLRFYFAAIKKDLFEEKPAFFVPVYRDFWSIRRKKNIEKIIKEEEVYQVTTF</sequence>
<comment type="caution">
    <text evidence="1">The sequence shown here is derived from an EMBL/GenBank/DDBJ whole genome shotgun (WGS) entry which is preliminary data.</text>
</comment>
<dbReference type="Gene3D" id="3.40.640.10">
    <property type="entry name" value="Type I PLP-dependent aspartate aminotransferase-like (Major domain)"/>
    <property type="match status" value="1"/>
</dbReference>
<reference evidence="1" key="1">
    <citation type="submission" date="2021-01" db="EMBL/GenBank/DDBJ databases">
        <title>Deciphering the adaptive evolutionary patterns associated with biogeogrpahic diversity in the finger millet blast pathogen Magnaporthe oryzae in Eastern Africa.</title>
        <authorList>
            <person name="Onyema G."/>
            <person name="Shittu T.A."/>
            <person name="Dodsworth S."/>
            <person name="Devilliers S."/>
            <person name="Muthumeenakshi S."/>
            <person name="Sreenivasaprasad S."/>
        </authorList>
    </citation>
    <scope>NUCLEOTIDE SEQUENCE</scope>
    <source>
        <strain evidence="1">D15/s37</strain>
    </source>
</reference>
<keyword evidence="2" id="KW-1185">Reference proteome</keyword>